<organism evidence="2 3">
    <name type="scientific">Nostocoides veronense</name>
    <dbReference type="NCBI Taxonomy" id="330836"/>
    <lineage>
        <taxon>Bacteria</taxon>
        <taxon>Bacillati</taxon>
        <taxon>Actinomycetota</taxon>
        <taxon>Actinomycetes</taxon>
        <taxon>Micrococcales</taxon>
        <taxon>Intrasporangiaceae</taxon>
        <taxon>Nostocoides</taxon>
    </lineage>
</organism>
<evidence type="ECO:0000313" key="3">
    <source>
        <dbReference type="Proteomes" id="UP001499938"/>
    </source>
</evidence>
<keyword evidence="1" id="KW-0812">Transmembrane</keyword>
<proteinExistence type="predicted"/>
<dbReference type="RefSeq" id="WP_344080165.1">
    <property type="nucleotide sequence ID" value="NZ_BAAAPO010000006.1"/>
</dbReference>
<keyword evidence="1" id="KW-1133">Transmembrane helix</keyword>
<dbReference type="Proteomes" id="UP001499938">
    <property type="component" value="Unassembled WGS sequence"/>
</dbReference>
<keyword evidence="3" id="KW-1185">Reference proteome</keyword>
<protein>
    <submittedName>
        <fullName evidence="2">Uncharacterized protein</fullName>
    </submittedName>
</protein>
<name>A0ABP4XFQ5_9MICO</name>
<keyword evidence="1" id="KW-0472">Membrane</keyword>
<evidence type="ECO:0000313" key="2">
    <source>
        <dbReference type="EMBL" id="GAA1780845.1"/>
    </source>
</evidence>
<feature type="transmembrane region" description="Helical" evidence="1">
    <location>
        <begin position="12"/>
        <end position="37"/>
    </location>
</feature>
<gene>
    <name evidence="2" type="ORF">GCM10009811_02720</name>
</gene>
<sequence length="67" mass="7278">MSFTLDLMPLVTYLAAMLGIGALVFAGTAIAAAIPVVRRNHSLRIARHESIPAFYRNAITGRHAFSH</sequence>
<reference evidence="3" key="1">
    <citation type="journal article" date="2019" name="Int. J. Syst. Evol. Microbiol.">
        <title>The Global Catalogue of Microorganisms (GCM) 10K type strain sequencing project: providing services to taxonomists for standard genome sequencing and annotation.</title>
        <authorList>
            <consortium name="The Broad Institute Genomics Platform"/>
            <consortium name="The Broad Institute Genome Sequencing Center for Infectious Disease"/>
            <person name="Wu L."/>
            <person name="Ma J."/>
        </authorList>
    </citation>
    <scope>NUCLEOTIDE SEQUENCE [LARGE SCALE GENOMIC DNA]</scope>
    <source>
        <strain evidence="3">JCM 15592</strain>
    </source>
</reference>
<dbReference type="EMBL" id="BAAAPO010000006">
    <property type="protein sequence ID" value="GAA1780845.1"/>
    <property type="molecule type" value="Genomic_DNA"/>
</dbReference>
<comment type="caution">
    <text evidence="2">The sequence shown here is derived from an EMBL/GenBank/DDBJ whole genome shotgun (WGS) entry which is preliminary data.</text>
</comment>
<evidence type="ECO:0000256" key="1">
    <source>
        <dbReference type="SAM" id="Phobius"/>
    </source>
</evidence>
<accession>A0ABP4XFQ5</accession>